<dbReference type="CDD" id="cd02440">
    <property type="entry name" value="AdoMet_MTases"/>
    <property type="match status" value="1"/>
</dbReference>
<protein>
    <recommendedName>
        <fullName evidence="1">Methyltransferase type 11 domain-containing protein</fullName>
    </recommendedName>
</protein>
<dbReference type="SUPFAM" id="SSF53335">
    <property type="entry name" value="S-adenosyl-L-methionine-dependent methyltransferases"/>
    <property type="match status" value="1"/>
</dbReference>
<evidence type="ECO:0000313" key="3">
    <source>
        <dbReference type="Proteomes" id="UP000176662"/>
    </source>
</evidence>
<sequence length="249" mass="29175">MAENSSNFESEFWRKRAKKYNELKWTNNKKYLEAFIKAGDFQKNDVVLDVGTGTGIIAHAISPLVREVIGLDKSQDMLEHSNWNGNKYFIKRDILGSIFRDETFDKITARQVFHHIIYNTQKAMDECYRLLKGSGKMILSDGIPPNEKVKGDYIRIFELKEKRLTFLEKDLEDLMKKSGFKNIKTKTVILENMSVRNWLEKSGLPKEIQNRIFNLHTNSTDYFKRVYNLKRTKDDCLIDFKMAILVGEK</sequence>
<dbReference type="Pfam" id="PF08241">
    <property type="entry name" value="Methyltransf_11"/>
    <property type="match status" value="1"/>
</dbReference>
<dbReference type="Proteomes" id="UP000176662">
    <property type="component" value="Unassembled WGS sequence"/>
</dbReference>
<dbReference type="Gene3D" id="3.40.50.150">
    <property type="entry name" value="Vaccinia Virus protein VP39"/>
    <property type="match status" value="1"/>
</dbReference>
<evidence type="ECO:0000313" key="2">
    <source>
        <dbReference type="EMBL" id="OGZ18337.1"/>
    </source>
</evidence>
<reference evidence="2 3" key="1">
    <citation type="journal article" date="2016" name="Nat. Commun.">
        <title>Thousands of microbial genomes shed light on interconnected biogeochemical processes in an aquifer system.</title>
        <authorList>
            <person name="Anantharaman K."/>
            <person name="Brown C.T."/>
            <person name="Hug L.A."/>
            <person name="Sharon I."/>
            <person name="Castelle C.J."/>
            <person name="Probst A.J."/>
            <person name="Thomas B.C."/>
            <person name="Singh A."/>
            <person name="Wilkins M.J."/>
            <person name="Karaoz U."/>
            <person name="Brodie E.L."/>
            <person name="Williams K.H."/>
            <person name="Hubbard S.S."/>
            <person name="Banfield J.F."/>
        </authorList>
    </citation>
    <scope>NUCLEOTIDE SEQUENCE [LARGE SCALE GENOMIC DNA]</scope>
</reference>
<name>A0A1G2DXR1_9BACT</name>
<comment type="caution">
    <text evidence="2">The sequence shown here is derived from an EMBL/GenBank/DDBJ whole genome shotgun (WGS) entry which is preliminary data.</text>
</comment>
<accession>A0A1G2DXR1</accession>
<organism evidence="2 3">
    <name type="scientific">Candidatus Nealsonbacteria bacterium RBG_13_38_11</name>
    <dbReference type="NCBI Taxonomy" id="1801662"/>
    <lineage>
        <taxon>Bacteria</taxon>
        <taxon>Candidatus Nealsoniibacteriota</taxon>
    </lineage>
</organism>
<dbReference type="PANTHER" id="PTHR43591">
    <property type="entry name" value="METHYLTRANSFERASE"/>
    <property type="match status" value="1"/>
</dbReference>
<dbReference type="InterPro" id="IPR013216">
    <property type="entry name" value="Methyltransf_11"/>
</dbReference>
<proteinExistence type="predicted"/>
<feature type="domain" description="Methyltransferase type 11" evidence="1">
    <location>
        <begin position="48"/>
        <end position="139"/>
    </location>
</feature>
<dbReference type="GO" id="GO:0008757">
    <property type="term" value="F:S-adenosylmethionine-dependent methyltransferase activity"/>
    <property type="evidence" value="ECO:0007669"/>
    <property type="project" value="InterPro"/>
</dbReference>
<dbReference type="AlphaFoldDB" id="A0A1G2DXR1"/>
<dbReference type="InterPro" id="IPR029063">
    <property type="entry name" value="SAM-dependent_MTases_sf"/>
</dbReference>
<evidence type="ECO:0000259" key="1">
    <source>
        <dbReference type="Pfam" id="PF08241"/>
    </source>
</evidence>
<gene>
    <name evidence="2" type="ORF">A2Z68_00355</name>
</gene>
<dbReference type="EMBL" id="MHLX01000042">
    <property type="protein sequence ID" value="OGZ18337.1"/>
    <property type="molecule type" value="Genomic_DNA"/>
</dbReference>